<dbReference type="EMBL" id="ARYN01000019">
    <property type="protein sequence ID" value="ORL44079.1"/>
    <property type="molecule type" value="Genomic_DNA"/>
</dbReference>
<evidence type="ECO:0000313" key="3">
    <source>
        <dbReference type="Proteomes" id="UP000192746"/>
    </source>
</evidence>
<comment type="caution">
    <text evidence="2">The sequence shown here is derived from an EMBL/GenBank/DDBJ whole genome shotgun (WGS) entry which is preliminary data.</text>
</comment>
<sequence>MKRIFLLVMLFSMMGSFAQSSSYNLGVNYNAGIPYRNIGNKVVADVDFEGSPYIEDTFVKGRILSDDEKNGREVFMRFNYVNNLVEIKLDENQEKSSFIPRVSDIKYDFGNYRYVLKEVKDVKNGKTLDIYYIEFYNNEDDKIKFIAYPELEIVDNSGYTTGYEKRKPNIIKPNLKYFVQNGNKLTEIRLKAKDFKNLFSDKSKMESYFKENKIKDEQDVVAMLEFYAE</sequence>
<dbReference type="RefSeq" id="WP_084843047.1">
    <property type="nucleotide sequence ID" value="NZ_ARYN01000019.1"/>
</dbReference>
<feature type="signal peptide" evidence="1">
    <location>
        <begin position="1"/>
        <end position="18"/>
    </location>
</feature>
<dbReference type="AlphaFoldDB" id="A0A1Y1SZ96"/>
<protein>
    <submittedName>
        <fullName evidence="2">Uncharacterized protein</fullName>
    </submittedName>
</protein>
<name>A0A1Y1SZ96_9FLAO</name>
<keyword evidence="1" id="KW-0732">Signal</keyword>
<dbReference type="OrthoDB" id="1441843at2"/>
<feature type="chain" id="PRO_5012237344" evidence="1">
    <location>
        <begin position="19"/>
        <end position="229"/>
    </location>
</feature>
<evidence type="ECO:0000256" key="1">
    <source>
        <dbReference type="SAM" id="SignalP"/>
    </source>
</evidence>
<gene>
    <name evidence="2" type="ORF">IIF7_17847</name>
</gene>
<proteinExistence type="predicted"/>
<evidence type="ECO:0000313" key="2">
    <source>
        <dbReference type="EMBL" id="ORL44079.1"/>
    </source>
</evidence>
<dbReference type="STRING" id="1185767.IIF7_17847"/>
<dbReference type="Proteomes" id="UP000192746">
    <property type="component" value="Unassembled WGS sequence"/>
</dbReference>
<accession>A0A1Y1SZ96</accession>
<reference evidence="2 3" key="1">
    <citation type="submission" date="2013-04" db="EMBL/GenBank/DDBJ databases">
        <title>Zunongwangia sp. 22II14-10F7 Genome Sequencing.</title>
        <authorList>
            <person name="Lai Q."/>
            <person name="Shao Z."/>
        </authorList>
    </citation>
    <scope>NUCLEOTIDE SEQUENCE [LARGE SCALE GENOMIC DNA]</scope>
    <source>
        <strain evidence="2 3">22II14-10F7</strain>
    </source>
</reference>
<keyword evidence="3" id="KW-1185">Reference proteome</keyword>
<organism evidence="2 3">
    <name type="scientific">Zunongwangia atlantica 22II14-10F7</name>
    <dbReference type="NCBI Taxonomy" id="1185767"/>
    <lineage>
        <taxon>Bacteria</taxon>
        <taxon>Pseudomonadati</taxon>
        <taxon>Bacteroidota</taxon>
        <taxon>Flavobacteriia</taxon>
        <taxon>Flavobacteriales</taxon>
        <taxon>Flavobacteriaceae</taxon>
        <taxon>Zunongwangia</taxon>
    </lineage>
</organism>